<proteinExistence type="predicted"/>
<dbReference type="Proteomes" id="UP001597011">
    <property type="component" value="Unassembled WGS sequence"/>
</dbReference>
<comment type="caution">
    <text evidence="1">The sequence shown here is derived from an EMBL/GenBank/DDBJ whole genome shotgun (WGS) entry which is preliminary data.</text>
</comment>
<evidence type="ECO:0000313" key="2">
    <source>
        <dbReference type="Proteomes" id="UP001597011"/>
    </source>
</evidence>
<organism evidence="1 2">
    <name type="scientific">Mariniflexile aquimaris</name>
    <dbReference type="NCBI Taxonomy" id="881009"/>
    <lineage>
        <taxon>Bacteria</taxon>
        <taxon>Pseudomonadati</taxon>
        <taxon>Bacteroidota</taxon>
        <taxon>Flavobacteriia</taxon>
        <taxon>Flavobacteriales</taxon>
        <taxon>Flavobacteriaceae</taxon>
        <taxon>Mariniflexile</taxon>
    </lineage>
</organism>
<dbReference type="PROSITE" id="PS51257">
    <property type="entry name" value="PROKAR_LIPOPROTEIN"/>
    <property type="match status" value="1"/>
</dbReference>
<name>A0ABW3BVY1_9FLAO</name>
<gene>
    <name evidence="1" type="ORF">ACFQ0I_15865</name>
</gene>
<dbReference type="RefSeq" id="WP_379943940.1">
    <property type="nucleotide sequence ID" value="NZ_JBHTIB010000025.1"/>
</dbReference>
<dbReference type="EMBL" id="JBHTIB010000025">
    <property type="protein sequence ID" value="MFD0837256.1"/>
    <property type="molecule type" value="Genomic_DNA"/>
</dbReference>
<keyword evidence="2" id="KW-1185">Reference proteome</keyword>
<reference evidence="2" key="1">
    <citation type="journal article" date="2019" name="Int. J. Syst. Evol. Microbiol.">
        <title>The Global Catalogue of Microorganisms (GCM) 10K type strain sequencing project: providing services to taxonomists for standard genome sequencing and annotation.</title>
        <authorList>
            <consortium name="The Broad Institute Genomics Platform"/>
            <consortium name="The Broad Institute Genome Sequencing Center for Infectious Disease"/>
            <person name="Wu L."/>
            <person name="Ma J."/>
        </authorList>
    </citation>
    <scope>NUCLEOTIDE SEQUENCE [LARGE SCALE GENOMIC DNA]</scope>
    <source>
        <strain evidence="2">CCUG 60529</strain>
    </source>
</reference>
<sequence>MKKIKIYLILLLVLSCYQKNNTIQINDFSKSINDILIPKENGSYSNASIEIKGDVNDTIIIKFYNTERKYIGSFKDKLIGDYYGSLPVEFNFDPYKATKGQINVTYGIN</sequence>
<evidence type="ECO:0000313" key="1">
    <source>
        <dbReference type="EMBL" id="MFD0837256.1"/>
    </source>
</evidence>
<accession>A0ABW3BVY1</accession>
<protein>
    <submittedName>
        <fullName evidence="1">Uncharacterized protein</fullName>
    </submittedName>
</protein>